<sequence length="477" mass="50898">MARKWLGIALTGILASSLAACGGNNEGNASPSGSSAASGTGAASASPAASPAASQAEPVKLNFWTPDRGATDHIKAEIARYNETNKDHIQVEVNIMAENYDQQLDIAFASNQAPDIVRVNGLPSLSVFVKKGYLAPLDDLLTPDMKERFGSLLREGVNQIGGKTYTLPNYGTTQRLIYNVELFEKAGIKEPPKTLQEMIDVAKKLTAAGKADGAYGIAGNLKSTGSGLRFADPIGMLSGMGSSGYDYKKGAFDFAQLKPIIEAYRQMKLDGSFIPGVEQLDIDPLRAQFAEGKIGMYVSTASEPLVYKNQFPAKIKWASALPPTIDGQQRGIVPVGNAGIFIGLSPKSEHKEEAWKFIEWMYSDEVLKSYQEDGVGLSVVPSVIAKAGKPAINGIDGFMPTKFDAIIPPVPIVAIEGMGYQEALIKYILVGGDLDAVIKDLNARYNAALDKAKASGEVKAEPMPDFDLSQLQGTLAK</sequence>
<dbReference type="InterPro" id="IPR006059">
    <property type="entry name" value="SBP"/>
</dbReference>
<keyword evidence="2" id="KW-0732">Signal</keyword>
<evidence type="ECO:0000256" key="1">
    <source>
        <dbReference type="SAM" id="MobiDB-lite"/>
    </source>
</evidence>
<evidence type="ECO:0000256" key="2">
    <source>
        <dbReference type="SAM" id="SignalP"/>
    </source>
</evidence>
<dbReference type="EMBL" id="JAPDIA010000007">
    <property type="protein sequence ID" value="MDG0811343.1"/>
    <property type="molecule type" value="Genomic_DNA"/>
</dbReference>
<feature type="chain" id="PRO_5040839561" evidence="2">
    <location>
        <begin position="20"/>
        <end position="477"/>
    </location>
</feature>
<keyword evidence="4" id="KW-1185">Reference proteome</keyword>
<dbReference type="SUPFAM" id="SSF53850">
    <property type="entry name" value="Periplasmic binding protein-like II"/>
    <property type="match status" value="1"/>
</dbReference>
<dbReference type="PANTHER" id="PTHR43649">
    <property type="entry name" value="ARABINOSE-BINDING PROTEIN-RELATED"/>
    <property type="match status" value="1"/>
</dbReference>
<organism evidence="3 4">
    <name type="scientific">Cohnella rhizosphaerae</name>
    <dbReference type="NCBI Taxonomy" id="1457232"/>
    <lineage>
        <taxon>Bacteria</taxon>
        <taxon>Bacillati</taxon>
        <taxon>Bacillota</taxon>
        <taxon>Bacilli</taxon>
        <taxon>Bacillales</taxon>
        <taxon>Paenibacillaceae</taxon>
        <taxon>Cohnella</taxon>
    </lineage>
</organism>
<proteinExistence type="predicted"/>
<dbReference type="AlphaFoldDB" id="A0A9X4KVT5"/>
<dbReference type="RefSeq" id="WP_277533897.1">
    <property type="nucleotide sequence ID" value="NZ_JAPDIA010000007.1"/>
</dbReference>
<feature type="signal peptide" evidence="2">
    <location>
        <begin position="1"/>
        <end position="19"/>
    </location>
</feature>
<protein>
    <submittedName>
        <fullName evidence="3">Extracellular solute-binding protein</fullName>
    </submittedName>
</protein>
<feature type="compositionally biased region" description="Low complexity" evidence="1">
    <location>
        <begin position="29"/>
        <end position="54"/>
    </location>
</feature>
<gene>
    <name evidence="3" type="ORF">OMP40_19705</name>
</gene>
<dbReference type="PROSITE" id="PS51257">
    <property type="entry name" value="PROKAR_LIPOPROTEIN"/>
    <property type="match status" value="1"/>
</dbReference>
<evidence type="ECO:0000313" key="4">
    <source>
        <dbReference type="Proteomes" id="UP001153404"/>
    </source>
</evidence>
<feature type="region of interest" description="Disordered" evidence="1">
    <location>
        <begin position="26"/>
        <end position="57"/>
    </location>
</feature>
<name>A0A9X4KVT5_9BACL</name>
<accession>A0A9X4KVT5</accession>
<dbReference type="PANTHER" id="PTHR43649:SF12">
    <property type="entry name" value="DIACETYLCHITOBIOSE BINDING PROTEIN DASA"/>
    <property type="match status" value="1"/>
</dbReference>
<reference evidence="3" key="1">
    <citation type="submission" date="2022-10" db="EMBL/GenBank/DDBJ databases">
        <title>Comparative genomic analysis of Cohnella hashimotonis sp. nov., isolated from the International Space Station.</title>
        <authorList>
            <person name="Simpson A."/>
            <person name="Venkateswaran K."/>
        </authorList>
    </citation>
    <scope>NUCLEOTIDE SEQUENCE</scope>
    <source>
        <strain evidence="3">DSM 28161</strain>
    </source>
</reference>
<dbReference type="InterPro" id="IPR050490">
    <property type="entry name" value="Bact_solute-bd_prot1"/>
</dbReference>
<dbReference type="Pfam" id="PF01547">
    <property type="entry name" value="SBP_bac_1"/>
    <property type="match status" value="1"/>
</dbReference>
<dbReference type="Proteomes" id="UP001153404">
    <property type="component" value="Unassembled WGS sequence"/>
</dbReference>
<dbReference type="Gene3D" id="3.40.190.10">
    <property type="entry name" value="Periplasmic binding protein-like II"/>
    <property type="match status" value="1"/>
</dbReference>
<comment type="caution">
    <text evidence="3">The sequence shown here is derived from an EMBL/GenBank/DDBJ whole genome shotgun (WGS) entry which is preliminary data.</text>
</comment>
<evidence type="ECO:0000313" key="3">
    <source>
        <dbReference type="EMBL" id="MDG0811343.1"/>
    </source>
</evidence>